<comment type="caution">
    <text evidence="2">The sequence shown here is derived from an EMBL/GenBank/DDBJ whole genome shotgun (WGS) entry which is preliminary data.</text>
</comment>
<dbReference type="AlphaFoldDB" id="A0AAW7Z9Q3"/>
<dbReference type="Pfam" id="PF12670">
    <property type="entry name" value="DUF3792"/>
    <property type="match status" value="1"/>
</dbReference>
<organism evidence="2 3">
    <name type="scientific">Desulforamulus aquiferis</name>
    <dbReference type="NCBI Taxonomy" id="1397668"/>
    <lineage>
        <taxon>Bacteria</taxon>
        <taxon>Bacillati</taxon>
        <taxon>Bacillota</taxon>
        <taxon>Clostridia</taxon>
        <taxon>Eubacteriales</taxon>
        <taxon>Peptococcaceae</taxon>
        <taxon>Desulforamulus</taxon>
    </lineage>
</organism>
<evidence type="ECO:0000256" key="1">
    <source>
        <dbReference type="SAM" id="Phobius"/>
    </source>
</evidence>
<dbReference type="NCBIfam" id="TIGR04086">
    <property type="entry name" value="TIGR04086_membr"/>
    <property type="match status" value="1"/>
</dbReference>
<accession>A0AAW7Z9Q3</accession>
<keyword evidence="1" id="KW-0812">Transmembrane</keyword>
<dbReference type="EMBL" id="JARPTC010000003">
    <property type="protein sequence ID" value="MDO7786136.1"/>
    <property type="molecule type" value="Genomic_DNA"/>
</dbReference>
<evidence type="ECO:0000313" key="2">
    <source>
        <dbReference type="EMBL" id="MDO7786136.1"/>
    </source>
</evidence>
<name>A0AAW7Z9Q3_9FIRM</name>
<dbReference type="Proteomes" id="UP001172911">
    <property type="component" value="Unassembled WGS sequence"/>
</dbReference>
<keyword evidence="3" id="KW-1185">Reference proteome</keyword>
<evidence type="ECO:0000313" key="3">
    <source>
        <dbReference type="Proteomes" id="UP001172911"/>
    </source>
</evidence>
<keyword evidence="1" id="KW-1133">Transmembrane helix</keyword>
<feature type="transmembrane region" description="Helical" evidence="1">
    <location>
        <begin position="84"/>
        <end position="109"/>
    </location>
</feature>
<gene>
    <name evidence="2" type="ORF">P6N53_02735</name>
</gene>
<sequence length="134" mass="13676">MSPLIKPENPGTPIFHFSSIYRGALVSLGVTVGLSIIAGLTYYFTSLSENTMSWVAASILFLSVATGSGYAAKRARSRGLFNGLGVGIVSFILIWIISGLFLPSSILLAGALGKLTLTLAAGGLGGVIGVAIAS</sequence>
<reference evidence="2" key="1">
    <citation type="journal article" date="2023" name="J. Hazard. Mater.">
        <title>Anaerobic biodegradation of pyrene and benzo[a]pyrene by a new sulfate-reducing Desulforamulus aquiferis strain DSA.</title>
        <authorList>
            <person name="Zhang Z."/>
            <person name="Sun J."/>
            <person name="Gong X."/>
            <person name="Wang C."/>
            <person name="Wang H."/>
        </authorList>
    </citation>
    <scope>NUCLEOTIDE SEQUENCE</scope>
    <source>
        <strain evidence="2">DSA</strain>
    </source>
</reference>
<feature type="transmembrane region" description="Helical" evidence="1">
    <location>
        <begin position="115"/>
        <end position="133"/>
    </location>
</feature>
<keyword evidence="1" id="KW-0472">Membrane</keyword>
<dbReference type="RefSeq" id="WP_304540989.1">
    <property type="nucleotide sequence ID" value="NZ_JARPTC010000003.1"/>
</dbReference>
<reference evidence="2" key="2">
    <citation type="submission" date="2023-03" db="EMBL/GenBank/DDBJ databases">
        <authorList>
            <person name="Zhang Z."/>
        </authorList>
    </citation>
    <scope>NUCLEOTIDE SEQUENCE</scope>
    <source>
        <strain evidence="2">DSA</strain>
    </source>
</reference>
<feature type="transmembrane region" description="Helical" evidence="1">
    <location>
        <begin position="20"/>
        <end position="45"/>
    </location>
</feature>
<dbReference type="InterPro" id="IPR023804">
    <property type="entry name" value="DUF3792_TM"/>
</dbReference>
<proteinExistence type="predicted"/>
<protein>
    <submittedName>
        <fullName evidence="2">TIGR04086 family membrane protein</fullName>
    </submittedName>
</protein>
<feature type="transmembrane region" description="Helical" evidence="1">
    <location>
        <begin position="51"/>
        <end position="72"/>
    </location>
</feature>